<dbReference type="AlphaFoldDB" id="A0A5N6JN66"/>
<feature type="compositionally biased region" description="Polar residues" evidence="1">
    <location>
        <begin position="383"/>
        <end position="392"/>
    </location>
</feature>
<feature type="compositionally biased region" description="Basic residues" evidence="1">
    <location>
        <begin position="393"/>
        <end position="402"/>
    </location>
</feature>
<dbReference type="Proteomes" id="UP000326757">
    <property type="component" value="Unassembled WGS sequence"/>
</dbReference>
<feature type="region of interest" description="Disordered" evidence="1">
    <location>
        <begin position="375"/>
        <end position="433"/>
    </location>
</feature>
<protein>
    <recommendedName>
        <fullName evidence="4">F-box domain-containing protein</fullName>
    </recommendedName>
</protein>
<evidence type="ECO:0000313" key="2">
    <source>
        <dbReference type="EMBL" id="KAB8287892.1"/>
    </source>
</evidence>
<keyword evidence="3" id="KW-1185">Reference proteome</keyword>
<reference evidence="2 3" key="1">
    <citation type="submission" date="2019-06" db="EMBL/GenBank/DDBJ databases">
        <title>Genome Sequence of the Brown Rot Fungal Pathogen Monilinia laxa.</title>
        <authorList>
            <person name="De Miccolis Angelini R.M."/>
            <person name="Landi L."/>
            <person name="Abate D."/>
            <person name="Pollastro S."/>
            <person name="Romanazzi G."/>
            <person name="Faretra F."/>
        </authorList>
    </citation>
    <scope>NUCLEOTIDE SEQUENCE [LARGE SCALE GENOMIC DNA]</scope>
    <source>
        <strain evidence="2 3">Mlax316</strain>
    </source>
</reference>
<gene>
    <name evidence="2" type="ORF">EYC80_010250</name>
</gene>
<proteinExistence type="predicted"/>
<comment type="caution">
    <text evidence="2">The sequence shown here is derived from an EMBL/GenBank/DDBJ whole genome shotgun (WGS) entry which is preliminary data.</text>
</comment>
<evidence type="ECO:0000313" key="3">
    <source>
        <dbReference type="Proteomes" id="UP000326757"/>
    </source>
</evidence>
<evidence type="ECO:0000256" key="1">
    <source>
        <dbReference type="SAM" id="MobiDB-lite"/>
    </source>
</evidence>
<name>A0A5N6JN66_MONLA</name>
<sequence length="445" mass="50841">MLTWVPPAIRGHTIREFQGFLKSLLLADQSLFMVSYITMPRPVRKATVKTTKSELYTKKKDIVKTNKKVSQPEGDKTVVASPIDRIYKTITLENDDIENGLWMLRKLGNGKYEVVNIGNVTYEDISSEENEARMASTPESVEVFRASQRSLNNVTAKLDRAVFTASGKVFRFKKLPIELRYKIYEFALISNPGTSLYPEHSTRNEPRLAFGLLATCRSVNAECKKFLWKNTFALSIPSLRTLRIDKQILIQNIRHVKCSWTGSFTKDVFLFGMLASCPNIETLEIELHPRCLERANGFVHYSRKPQFLHQDDISIQKFSRCNGFDKLISLQHLKKVVVSRTYNFVSLISSGVITEAEVKTFEKFLRKKLTTRPPLAPPMTLNHLPSTPTRQSTRIRKLKGAKPVKYVPDPVSDDEEDILDDEPHTVDDDNEEFGENVMSIAYLTQ</sequence>
<feature type="compositionally biased region" description="Acidic residues" evidence="1">
    <location>
        <begin position="411"/>
        <end position="420"/>
    </location>
</feature>
<evidence type="ECO:0008006" key="4">
    <source>
        <dbReference type="Google" id="ProtNLM"/>
    </source>
</evidence>
<accession>A0A5N6JN66</accession>
<dbReference type="PANTHER" id="PTHR42085:SF2">
    <property type="entry name" value="F-BOX DOMAIN-CONTAINING PROTEIN"/>
    <property type="match status" value="1"/>
</dbReference>
<organism evidence="2 3">
    <name type="scientific">Monilinia laxa</name>
    <name type="common">Brown rot fungus</name>
    <name type="synonym">Sclerotinia laxa</name>
    <dbReference type="NCBI Taxonomy" id="61186"/>
    <lineage>
        <taxon>Eukaryota</taxon>
        <taxon>Fungi</taxon>
        <taxon>Dikarya</taxon>
        <taxon>Ascomycota</taxon>
        <taxon>Pezizomycotina</taxon>
        <taxon>Leotiomycetes</taxon>
        <taxon>Helotiales</taxon>
        <taxon>Sclerotiniaceae</taxon>
        <taxon>Monilinia</taxon>
    </lineage>
</organism>
<dbReference type="OrthoDB" id="62952at2759"/>
<dbReference type="PANTHER" id="PTHR42085">
    <property type="entry name" value="F-BOX DOMAIN-CONTAINING PROTEIN"/>
    <property type="match status" value="1"/>
</dbReference>
<dbReference type="InterPro" id="IPR038883">
    <property type="entry name" value="AN11006-like"/>
</dbReference>
<dbReference type="EMBL" id="VIGI01000027">
    <property type="protein sequence ID" value="KAB8287892.1"/>
    <property type="molecule type" value="Genomic_DNA"/>
</dbReference>